<feature type="region of interest" description="Disordered" evidence="3">
    <location>
        <begin position="28"/>
        <end position="94"/>
    </location>
</feature>
<accession>A0A1D1YZ18</accession>
<keyword evidence="1" id="KW-0649">Protein kinase inhibitor</keyword>
<keyword evidence="2" id="KW-0131">Cell cycle</keyword>
<dbReference type="AlphaFoldDB" id="A0A1D1YZ18"/>
<proteinExistence type="predicted"/>
<dbReference type="PANTHER" id="PTHR33142">
    <property type="entry name" value="CYCLIN-DEPENDENT PROTEIN KINASE INHIBITOR SMR13"/>
    <property type="match status" value="1"/>
</dbReference>
<dbReference type="GO" id="GO:0004860">
    <property type="term" value="F:protein kinase inhibitor activity"/>
    <property type="evidence" value="ECO:0007669"/>
    <property type="project" value="UniProtKB-KW"/>
</dbReference>
<evidence type="ECO:0000313" key="4">
    <source>
        <dbReference type="EMBL" id="JAT59890.1"/>
    </source>
</evidence>
<dbReference type="EMBL" id="GDJX01008046">
    <property type="protein sequence ID" value="JAT59890.1"/>
    <property type="molecule type" value="Transcribed_RNA"/>
</dbReference>
<reference evidence="4" key="1">
    <citation type="submission" date="2015-07" db="EMBL/GenBank/DDBJ databases">
        <title>Transcriptome Assembly of Anthurium amnicola.</title>
        <authorList>
            <person name="Suzuki J."/>
        </authorList>
    </citation>
    <scope>NUCLEOTIDE SEQUENCE</scope>
</reference>
<dbReference type="GO" id="GO:0032875">
    <property type="term" value="P:regulation of DNA endoreduplication"/>
    <property type="evidence" value="ECO:0007669"/>
    <property type="project" value="InterPro"/>
</dbReference>
<evidence type="ECO:0000256" key="2">
    <source>
        <dbReference type="ARBA" id="ARBA00023306"/>
    </source>
</evidence>
<evidence type="ECO:0000256" key="1">
    <source>
        <dbReference type="ARBA" id="ARBA00023013"/>
    </source>
</evidence>
<name>A0A1D1YZ18_9ARAE</name>
<sequence length="113" mass="12238">MLLHPDMGFPEKEPEGMQWPVAGVSARASPLRPVNTRPSESSGAAVDGEDGEYCSGAATTPTAKEARIPELPPCPPAPRKRKPPLRCTLGGGREFFTPPDLETVFMRRPERAK</sequence>
<gene>
    <name evidence="4" type="primary">CPSF1_0</name>
    <name evidence="4" type="ORF">g.136892</name>
</gene>
<protein>
    <submittedName>
        <fullName evidence="4">Cleavage and polyadenylation specificity factor subunit 1</fullName>
    </submittedName>
</protein>
<dbReference type="InterPro" id="IPR040389">
    <property type="entry name" value="SMR"/>
</dbReference>
<organism evidence="4">
    <name type="scientific">Anthurium amnicola</name>
    <dbReference type="NCBI Taxonomy" id="1678845"/>
    <lineage>
        <taxon>Eukaryota</taxon>
        <taxon>Viridiplantae</taxon>
        <taxon>Streptophyta</taxon>
        <taxon>Embryophyta</taxon>
        <taxon>Tracheophyta</taxon>
        <taxon>Spermatophyta</taxon>
        <taxon>Magnoliopsida</taxon>
        <taxon>Liliopsida</taxon>
        <taxon>Araceae</taxon>
        <taxon>Pothoideae</taxon>
        <taxon>Potheae</taxon>
        <taxon>Anthurium</taxon>
    </lineage>
</organism>
<evidence type="ECO:0000256" key="3">
    <source>
        <dbReference type="SAM" id="MobiDB-lite"/>
    </source>
</evidence>
<dbReference type="PANTHER" id="PTHR33142:SF40">
    <property type="entry name" value="CYCLIN-DEPENDENT PROTEIN KINASE INHIBITOR SMR6"/>
    <property type="match status" value="1"/>
</dbReference>